<protein>
    <submittedName>
        <fullName evidence="3">IS4 family transposase</fullName>
    </submittedName>
</protein>
<dbReference type="InterPro" id="IPR002559">
    <property type="entry name" value="Transposase_11"/>
</dbReference>
<dbReference type="GO" id="GO:0006313">
    <property type="term" value="P:DNA transposition"/>
    <property type="evidence" value="ECO:0007669"/>
    <property type="project" value="InterPro"/>
</dbReference>
<dbReference type="Proteomes" id="UP000253688">
    <property type="component" value="Unassembled WGS sequence"/>
</dbReference>
<dbReference type="InterPro" id="IPR012337">
    <property type="entry name" value="RNaseH-like_sf"/>
</dbReference>
<keyword evidence="1" id="KW-0812">Transmembrane</keyword>
<dbReference type="RefSeq" id="WP_100222603.1">
    <property type="nucleotide sequence ID" value="NZ_CP068253.1"/>
</dbReference>
<dbReference type="GO" id="GO:0003677">
    <property type="term" value="F:DNA binding"/>
    <property type="evidence" value="ECO:0007669"/>
    <property type="project" value="InterPro"/>
</dbReference>
<feature type="domain" description="Transposase IS4-like" evidence="2">
    <location>
        <begin position="92"/>
        <end position="290"/>
    </location>
</feature>
<dbReference type="STRING" id="40215.BVL33_00580"/>
<dbReference type="Pfam" id="PF01609">
    <property type="entry name" value="DDE_Tnp_1"/>
    <property type="match status" value="1"/>
</dbReference>
<gene>
    <name evidence="3" type="ORF">DC346_08420</name>
</gene>
<feature type="transmembrane region" description="Helical" evidence="1">
    <location>
        <begin position="103"/>
        <end position="124"/>
    </location>
</feature>
<comment type="caution">
    <text evidence="3">The sequence shown here is derived from an EMBL/GenBank/DDBJ whole genome shotgun (WGS) entry which is preliminary data.</text>
</comment>
<sequence length="363" mass="42928">MTHFNELHLILNKYLKWNKSHVKCFTLIMIALIVKQTCNLSSASKALPIKCLPQSFYRRIQRFFAGQYFDYRQISQLIFNMFSFDKVQLTLDRTNWKWGKRDINILMLAIVYRGIAIPIVWTLLNKRGNSDTKERIALIQRFISIFGKDRIVNVFADREFIGEKWFTWLIENDINFCIRVKKNFIVTNHLARNHKISDLFRHLQVGQTECRKRRIWVGRVKLYISALRLEDGELLLVVSPMFNASAIRDYALRWEIETLFSCLKGRGFNLENTRLTDPGRVKKLIAVLAIGFCWCYLTGEWQHDRKKAIKIKKHGRLSVSLFRYGLDYVQMAILRLIGFGKKEEFKKVLAILRKKKPDRTRAL</sequence>
<dbReference type="InterPro" id="IPR047658">
    <property type="entry name" value="IS4-like_transpos"/>
</dbReference>
<dbReference type="NCBIfam" id="NF033591">
    <property type="entry name" value="transpos_IS4_2"/>
    <property type="match status" value="1"/>
</dbReference>
<dbReference type="GO" id="GO:0004803">
    <property type="term" value="F:transposase activity"/>
    <property type="evidence" value="ECO:0007669"/>
    <property type="project" value="InterPro"/>
</dbReference>
<dbReference type="EMBL" id="QEWH01000043">
    <property type="protein sequence ID" value="RBA47287.1"/>
    <property type="molecule type" value="Genomic_DNA"/>
</dbReference>
<evidence type="ECO:0000313" key="4">
    <source>
        <dbReference type="Proteomes" id="UP000253688"/>
    </source>
</evidence>
<evidence type="ECO:0000313" key="3">
    <source>
        <dbReference type="EMBL" id="RBA47287.1"/>
    </source>
</evidence>
<evidence type="ECO:0000256" key="1">
    <source>
        <dbReference type="SAM" id="Phobius"/>
    </source>
</evidence>
<evidence type="ECO:0000259" key="2">
    <source>
        <dbReference type="Pfam" id="PF01609"/>
    </source>
</evidence>
<dbReference type="SUPFAM" id="SSF53098">
    <property type="entry name" value="Ribonuclease H-like"/>
    <property type="match status" value="1"/>
</dbReference>
<organism evidence="3 4">
    <name type="scientific">Acinetobacter junii</name>
    <dbReference type="NCBI Taxonomy" id="40215"/>
    <lineage>
        <taxon>Bacteria</taxon>
        <taxon>Pseudomonadati</taxon>
        <taxon>Pseudomonadota</taxon>
        <taxon>Gammaproteobacteria</taxon>
        <taxon>Moraxellales</taxon>
        <taxon>Moraxellaceae</taxon>
        <taxon>Acinetobacter</taxon>
    </lineage>
</organism>
<proteinExistence type="predicted"/>
<name>A0A365PIZ4_ACIJU</name>
<reference evidence="3 4" key="1">
    <citation type="submission" date="2018-04" db="EMBL/GenBank/DDBJ databases">
        <title>Acinetobacter junii Genome sequencing and assembly.</title>
        <authorList>
            <person name="Su J."/>
            <person name="Rensing C."/>
            <person name="Mazhar H.S."/>
        </authorList>
    </citation>
    <scope>NUCLEOTIDE SEQUENCE [LARGE SCALE GENOMIC DNA]</scope>
    <source>
        <strain evidence="3 4">SC22</strain>
    </source>
</reference>
<accession>A0A365PIZ4</accession>
<keyword evidence="1" id="KW-1133">Transmembrane helix</keyword>
<dbReference type="AlphaFoldDB" id="A0A365PIZ4"/>
<keyword evidence="1" id="KW-0472">Membrane</keyword>